<dbReference type="Proteomes" id="UP000000600">
    <property type="component" value="Unassembled WGS sequence"/>
</dbReference>
<evidence type="ECO:0000313" key="1">
    <source>
        <dbReference type="EMBL" id="CAK86833.1"/>
    </source>
</evidence>
<protein>
    <recommendedName>
        <fullName evidence="3">Zasp-like motif domain-containing protein</fullName>
    </recommendedName>
</protein>
<dbReference type="AlphaFoldDB" id="A0DUW6"/>
<dbReference type="OMA" id="PITINKC"/>
<organism evidence="1 2">
    <name type="scientific">Paramecium tetraurelia</name>
    <dbReference type="NCBI Taxonomy" id="5888"/>
    <lineage>
        <taxon>Eukaryota</taxon>
        <taxon>Sar</taxon>
        <taxon>Alveolata</taxon>
        <taxon>Ciliophora</taxon>
        <taxon>Intramacronucleata</taxon>
        <taxon>Oligohymenophorea</taxon>
        <taxon>Peniculida</taxon>
        <taxon>Parameciidae</taxon>
        <taxon>Paramecium</taxon>
    </lineage>
</organism>
<accession>A0DUW6</accession>
<reference evidence="1 2" key="1">
    <citation type="journal article" date="2006" name="Nature">
        <title>Global trends of whole-genome duplications revealed by the ciliate Paramecium tetraurelia.</title>
        <authorList>
            <consortium name="Genoscope"/>
            <person name="Aury J.-M."/>
            <person name="Jaillon O."/>
            <person name="Duret L."/>
            <person name="Noel B."/>
            <person name="Jubin C."/>
            <person name="Porcel B.M."/>
            <person name="Segurens B."/>
            <person name="Daubin V."/>
            <person name="Anthouard V."/>
            <person name="Aiach N."/>
            <person name="Arnaiz O."/>
            <person name="Billaut A."/>
            <person name="Beisson J."/>
            <person name="Blanc I."/>
            <person name="Bouhouche K."/>
            <person name="Camara F."/>
            <person name="Duharcourt S."/>
            <person name="Guigo R."/>
            <person name="Gogendeau D."/>
            <person name="Katinka M."/>
            <person name="Keller A.-M."/>
            <person name="Kissmehl R."/>
            <person name="Klotz C."/>
            <person name="Koll F."/>
            <person name="Le Moue A."/>
            <person name="Lepere C."/>
            <person name="Malinsky S."/>
            <person name="Nowacki M."/>
            <person name="Nowak J.K."/>
            <person name="Plattner H."/>
            <person name="Poulain J."/>
            <person name="Ruiz F."/>
            <person name="Serrano V."/>
            <person name="Zagulski M."/>
            <person name="Dessen P."/>
            <person name="Betermier M."/>
            <person name="Weissenbach J."/>
            <person name="Scarpelli C."/>
            <person name="Schachter V."/>
            <person name="Sperling L."/>
            <person name="Meyer E."/>
            <person name="Cohen J."/>
            <person name="Wincker P."/>
        </authorList>
    </citation>
    <scope>NUCLEOTIDE SEQUENCE [LARGE SCALE GENOMIC DNA]</scope>
    <source>
        <strain evidence="1 2">Stock d4-2</strain>
    </source>
</reference>
<dbReference type="KEGG" id="ptm:GSPATT00020495001"/>
<dbReference type="eggNOG" id="ENOG502RZH6">
    <property type="taxonomic scope" value="Eukaryota"/>
</dbReference>
<dbReference type="RefSeq" id="XP_001454230.1">
    <property type="nucleotide sequence ID" value="XM_001454193.1"/>
</dbReference>
<keyword evidence="2" id="KW-1185">Reference proteome</keyword>
<dbReference type="GeneID" id="5040015"/>
<proteinExistence type="predicted"/>
<dbReference type="OrthoDB" id="10248735at2759"/>
<dbReference type="PANTHER" id="PTHR38130:SF1">
    <property type="entry name" value="EF-HAND DOMAIN-CONTAINING PROTEIN"/>
    <property type="match status" value="1"/>
</dbReference>
<evidence type="ECO:0000313" key="2">
    <source>
        <dbReference type="Proteomes" id="UP000000600"/>
    </source>
</evidence>
<name>A0DUW6_PARTE</name>
<sequence length="351" mass="39967">MQSDPYNWPFPNRNDLMNLSTIKNQRREIIHDNRAQSTMSIEGIDGAAPKLKPYQYVNKEQFCNRDDDIPGTKSRPLIRYTNRSDNQLMIDDIKGTRPQICKFQTNRSPINPLEPTYKIPSFEQAEHYQPKFLRDSYNITDIEGAQPSIINPRLKKQPIPLPDIEGSHSKQLHVQKGISLSLIAQLDGINQFDVKDINTDMLHKYVRNTNPIEPVYSHRDEDGKKIEIGFVEGSKTKQLHPITINKCASSTLTTQDIVGAQAGSHTQHFLRSSDRKDYRQINNIQDIEGVQAGSLKKGIVSKRYTNPLMPAYQMPGNAELNSTQPKSVFQKNASNQMFTNAQKMDKFLAQG</sequence>
<evidence type="ECO:0008006" key="3">
    <source>
        <dbReference type="Google" id="ProtNLM"/>
    </source>
</evidence>
<dbReference type="EMBL" id="CT868596">
    <property type="protein sequence ID" value="CAK86833.1"/>
    <property type="molecule type" value="Genomic_DNA"/>
</dbReference>
<dbReference type="PANTHER" id="PTHR38130">
    <property type="entry name" value="EF-HAND DOMAIN-CONTAINING PROTEIN"/>
    <property type="match status" value="1"/>
</dbReference>
<dbReference type="HOGENOM" id="CLU_045772_0_0_1"/>
<gene>
    <name evidence="1" type="ORF">GSPATT00020495001</name>
</gene>
<dbReference type="InParanoid" id="A0DUW6"/>